<accession>A0A8T0X863</accession>
<evidence type="ECO:0000313" key="4">
    <source>
        <dbReference type="EMBL" id="KAG2655117.1"/>
    </source>
</evidence>
<evidence type="ECO:0000313" key="5">
    <source>
        <dbReference type="Proteomes" id="UP000823388"/>
    </source>
</evidence>
<feature type="coiled-coil region" evidence="2">
    <location>
        <begin position="12"/>
        <end position="43"/>
    </location>
</feature>
<evidence type="ECO:0000256" key="1">
    <source>
        <dbReference type="ARBA" id="ARBA00005711"/>
    </source>
</evidence>
<gene>
    <name evidence="4" type="ORF">PVAP13_1NG550601</name>
</gene>
<dbReference type="EMBL" id="CM029038">
    <property type="protein sequence ID" value="KAG2655117.1"/>
    <property type="molecule type" value="Genomic_DNA"/>
</dbReference>
<dbReference type="Proteomes" id="UP000823388">
    <property type="component" value="Chromosome 1N"/>
</dbReference>
<proteinExistence type="inferred from homology"/>
<evidence type="ECO:0000256" key="2">
    <source>
        <dbReference type="SAM" id="Coils"/>
    </source>
</evidence>
<feature type="domain" description="Remorin C-terminal" evidence="3">
    <location>
        <begin position="2"/>
        <end position="53"/>
    </location>
</feature>
<dbReference type="AlphaFoldDB" id="A0A8T0X863"/>
<dbReference type="PANTHER" id="PTHR31775:SF43">
    <property type="entry name" value="OS02G0824500 PROTEIN"/>
    <property type="match status" value="1"/>
</dbReference>
<dbReference type="InterPro" id="IPR005516">
    <property type="entry name" value="Remorin_C"/>
</dbReference>
<dbReference type="PANTHER" id="PTHR31775">
    <property type="entry name" value="OS02G0117200 PROTEIN"/>
    <property type="match status" value="1"/>
</dbReference>
<keyword evidence="5" id="KW-1185">Reference proteome</keyword>
<dbReference type="Pfam" id="PF03763">
    <property type="entry name" value="Remorin_C"/>
    <property type="match status" value="1"/>
</dbReference>
<comment type="caution">
    <text evidence="4">The sequence shown here is derived from an EMBL/GenBank/DDBJ whole genome shotgun (WGS) entry which is preliminary data.</text>
</comment>
<evidence type="ECO:0000259" key="3">
    <source>
        <dbReference type="Pfam" id="PF03763"/>
    </source>
</evidence>
<organism evidence="4 5">
    <name type="scientific">Panicum virgatum</name>
    <name type="common">Blackwell switchgrass</name>
    <dbReference type="NCBI Taxonomy" id="38727"/>
    <lineage>
        <taxon>Eukaryota</taxon>
        <taxon>Viridiplantae</taxon>
        <taxon>Streptophyta</taxon>
        <taxon>Embryophyta</taxon>
        <taxon>Tracheophyta</taxon>
        <taxon>Spermatophyta</taxon>
        <taxon>Magnoliopsida</taxon>
        <taxon>Liliopsida</taxon>
        <taxon>Poales</taxon>
        <taxon>Poaceae</taxon>
        <taxon>PACMAD clade</taxon>
        <taxon>Panicoideae</taxon>
        <taxon>Panicodae</taxon>
        <taxon>Paniceae</taxon>
        <taxon>Panicinae</taxon>
        <taxon>Panicum</taxon>
        <taxon>Panicum sect. Hiantes</taxon>
    </lineage>
</organism>
<reference evidence="4" key="1">
    <citation type="submission" date="2020-05" db="EMBL/GenBank/DDBJ databases">
        <title>WGS assembly of Panicum virgatum.</title>
        <authorList>
            <person name="Lovell J.T."/>
            <person name="Jenkins J."/>
            <person name="Shu S."/>
            <person name="Juenger T.E."/>
            <person name="Schmutz J."/>
        </authorList>
    </citation>
    <scope>NUCLEOTIDE SEQUENCE</scope>
    <source>
        <strain evidence="4">AP13</strain>
    </source>
</reference>
<name>A0A8T0X863_PANVG</name>
<keyword evidence="2" id="KW-0175">Coiled coil</keyword>
<comment type="similarity">
    <text evidence="1">Belongs to the remorin family.</text>
</comment>
<sequence length="79" mass="9117">MSSIMSWENTKKAAAEAKLRTREEKLEKKKAEYAEKMRNQIAAIHKEAQERKFSSVRTLQPVTDPSVFSYSSVVLFCTF</sequence>
<protein>
    <recommendedName>
        <fullName evidence="3">Remorin C-terminal domain-containing protein</fullName>
    </recommendedName>
</protein>